<reference evidence="3" key="1">
    <citation type="journal article" date="2012" name="Nat. Biotechnol.">
        <title>Reference genome sequence of the model plant Setaria.</title>
        <authorList>
            <person name="Bennetzen J.L."/>
            <person name="Schmutz J."/>
            <person name="Wang H."/>
            <person name="Percifield R."/>
            <person name="Hawkins J."/>
            <person name="Pontaroli A.C."/>
            <person name="Estep M."/>
            <person name="Feng L."/>
            <person name="Vaughn J.N."/>
            <person name="Grimwood J."/>
            <person name="Jenkins J."/>
            <person name="Barry K."/>
            <person name="Lindquist E."/>
            <person name="Hellsten U."/>
            <person name="Deshpande S."/>
            <person name="Wang X."/>
            <person name="Wu X."/>
            <person name="Mitros T."/>
            <person name="Triplett J."/>
            <person name="Yang X."/>
            <person name="Ye C.Y."/>
            <person name="Mauro-Herrera M."/>
            <person name="Wang L."/>
            <person name="Li P."/>
            <person name="Sharma M."/>
            <person name="Sharma R."/>
            <person name="Ronald P.C."/>
            <person name="Panaud O."/>
            <person name="Kellogg E.A."/>
            <person name="Brutnell T.P."/>
            <person name="Doust A.N."/>
            <person name="Tuskan G.A."/>
            <person name="Rokhsar D."/>
            <person name="Devos K.M."/>
        </authorList>
    </citation>
    <scope>NUCLEOTIDE SEQUENCE [LARGE SCALE GENOMIC DNA]</scope>
    <source>
        <strain evidence="3">Yugu1</strain>
    </source>
</reference>
<feature type="region of interest" description="Disordered" evidence="1">
    <location>
        <begin position="50"/>
        <end position="95"/>
    </location>
</feature>
<evidence type="ECO:0000256" key="2">
    <source>
        <dbReference type="SAM" id="SignalP"/>
    </source>
</evidence>
<evidence type="ECO:0000256" key="1">
    <source>
        <dbReference type="SAM" id="MobiDB-lite"/>
    </source>
</evidence>
<sequence>MAAMARNTVLLLALVGIVVVQLCSVAPPAAAAGRALVAVDQVKCPNGTMTGDMKGGSVNGSGHMNCGGTKVVEGEGSSSSKTARVGVADKSVGKK</sequence>
<evidence type="ECO:0000313" key="3">
    <source>
        <dbReference type="EMBL" id="RCV13197.1"/>
    </source>
</evidence>
<gene>
    <name evidence="3" type="ORF">SETIT_2G328300v2</name>
</gene>
<feature type="chain" id="PRO_5016562432" evidence="2">
    <location>
        <begin position="26"/>
        <end position="95"/>
    </location>
</feature>
<dbReference type="AlphaFoldDB" id="A0A368Q596"/>
<feature type="signal peptide" evidence="2">
    <location>
        <begin position="1"/>
        <end position="25"/>
    </location>
</feature>
<name>A0A368Q596_SETIT</name>
<organism evidence="3">
    <name type="scientific">Setaria italica</name>
    <name type="common">Foxtail millet</name>
    <name type="synonym">Panicum italicum</name>
    <dbReference type="NCBI Taxonomy" id="4555"/>
    <lineage>
        <taxon>Eukaryota</taxon>
        <taxon>Viridiplantae</taxon>
        <taxon>Streptophyta</taxon>
        <taxon>Embryophyta</taxon>
        <taxon>Tracheophyta</taxon>
        <taxon>Spermatophyta</taxon>
        <taxon>Magnoliopsida</taxon>
        <taxon>Liliopsida</taxon>
        <taxon>Poales</taxon>
        <taxon>Poaceae</taxon>
        <taxon>PACMAD clade</taxon>
        <taxon>Panicoideae</taxon>
        <taxon>Panicodae</taxon>
        <taxon>Paniceae</taxon>
        <taxon>Cenchrinae</taxon>
        <taxon>Setaria</taxon>
    </lineage>
</organism>
<protein>
    <submittedName>
        <fullName evidence="3">Uncharacterized protein</fullName>
    </submittedName>
</protein>
<reference evidence="3" key="2">
    <citation type="submission" date="2015-07" db="EMBL/GenBank/DDBJ databases">
        <authorList>
            <person name="Noorani M."/>
        </authorList>
    </citation>
    <scope>NUCLEOTIDE SEQUENCE</scope>
    <source>
        <strain evidence="3">Yugu1</strain>
    </source>
</reference>
<keyword evidence="2" id="KW-0732">Signal</keyword>
<accession>A0A368Q596</accession>
<dbReference type="EMBL" id="CM003529">
    <property type="protein sequence ID" value="RCV13197.1"/>
    <property type="molecule type" value="Genomic_DNA"/>
</dbReference>
<proteinExistence type="predicted"/>